<keyword evidence="2" id="KW-0732">Signal</keyword>
<evidence type="ECO:0000256" key="1">
    <source>
        <dbReference type="ARBA" id="ARBA00022737"/>
    </source>
</evidence>
<dbReference type="Proteomes" id="UP001159042">
    <property type="component" value="Unassembled WGS sequence"/>
</dbReference>
<accession>A0AAV8WEK9</accession>
<dbReference type="Gene3D" id="2.60.40.10">
    <property type="entry name" value="Immunoglobulins"/>
    <property type="match status" value="2"/>
</dbReference>
<dbReference type="SMART" id="SM00060">
    <property type="entry name" value="FN3"/>
    <property type="match status" value="2"/>
</dbReference>
<gene>
    <name evidence="4" type="ORF">NQ315_001350</name>
</gene>
<evidence type="ECO:0000256" key="2">
    <source>
        <dbReference type="SAM" id="SignalP"/>
    </source>
</evidence>
<dbReference type="InterPro" id="IPR050991">
    <property type="entry name" value="ECM_Regulatory_Proteins"/>
</dbReference>
<dbReference type="InterPro" id="IPR036116">
    <property type="entry name" value="FN3_sf"/>
</dbReference>
<dbReference type="PANTHER" id="PTHR46708">
    <property type="entry name" value="TENASCIN"/>
    <property type="match status" value="1"/>
</dbReference>
<dbReference type="PROSITE" id="PS50853">
    <property type="entry name" value="FN3"/>
    <property type="match status" value="1"/>
</dbReference>
<dbReference type="EMBL" id="JANEYG010000002">
    <property type="protein sequence ID" value="KAJ8925165.1"/>
    <property type="molecule type" value="Genomic_DNA"/>
</dbReference>
<keyword evidence="5" id="KW-1185">Reference proteome</keyword>
<protein>
    <recommendedName>
        <fullName evidence="3">Fibronectin type-III domain-containing protein</fullName>
    </recommendedName>
</protein>
<proteinExistence type="predicted"/>
<dbReference type="SUPFAM" id="SSF49265">
    <property type="entry name" value="Fibronectin type III"/>
    <property type="match status" value="2"/>
</dbReference>
<reference evidence="4 5" key="1">
    <citation type="journal article" date="2023" name="Insect Mol. Biol.">
        <title>Genome sequencing provides insights into the evolution of gene families encoding plant cell wall-degrading enzymes in longhorned beetles.</title>
        <authorList>
            <person name="Shin N.R."/>
            <person name="Okamura Y."/>
            <person name="Kirsch R."/>
            <person name="Pauchet Y."/>
        </authorList>
    </citation>
    <scope>NUCLEOTIDE SEQUENCE [LARGE SCALE GENOMIC DNA]</scope>
    <source>
        <strain evidence="4">EAD_L_NR</strain>
    </source>
</reference>
<feature type="signal peptide" evidence="2">
    <location>
        <begin position="1"/>
        <end position="17"/>
    </location>
</feature>
<dbReference type="PROSITE" id="PS51257">
    <property type="entry name" value="PROKAR_LIPOPROTEIN"/>
    <property type="match status" value="1"/>
</dbReference>
<evidence type="ECO:0000313" key="4">
    <source>
        <dbReference type="EMBL" id="KAJ8925165.1"/>
    </source>
</evidence>
<dbReference type="AlphaFoldDB" id="A0AAV8WEK9"/>
<dbReference type="PANTHER" id="PTHR46708:SF11">
    <property type="entry name" value="RECEPTOR-TYPE TYROSINE-PROTEIN PHOSPHATASE ETA-LIKE"/>
    <property type="match status" value="1"/>
</dbReference>
<feature type="domain" description="Fibronectin type-III" evidence="3">
    <location>
        <begin position="114"/>
        <end position="210"/>
    </location>
</feature>
<evidence type="ECO:0000259" key="3">
    <source>
        <dbReference type="PROSITE" id="PS50853"/>
    </source>
</evidence>
<dbReference type="InterPro" id="IPR013783">
    <property type="entry name" value="Ig-like_fold"/>
</dbReference>
<sequence length="330" mass="36830">MIARLLVLVLATASSCANDCVPGVVRNLAVDHIANLTWNVDPNEPCPIEGFRVEVVGEDGIAALFRSSLNYIHLSFLDFCQEWQFTVAPISNGVVGFEHRLTDYIPIRQDANLTLTNLRVTHLGGKNTSLQWEMAEPFRGDCTLRYRVLVRDRQTSTSHSVYVTGRSAYLDTLAPCVPYLVSIRAVSTSLPIIEGPLAYTTFDIEAFPEDPPTLLSVDAGTTTVKMVWQLEDYMKNRCPVVNLHVDGGDFFNVTVPIEDPYYRKPVSVNLTRLHPDRMYYMKVAAENSGGISTSVPLGVQTLPLERDGEYDNLAAAGFQFQGLHRDLSWW</sequence>
<dbReference type="CDD" id="cd00063">
    <property type="entry name" value="FN3"/>
    <property type="match status" value="1"/>
</dbReference>
<feature type="chain" id="PRO_5043731690" description="Fibronectin type-III domain-containing protein" evidence="2">
    <location>
        <begin position="18"/>
        <end position="330"/>
    </location>
</feature>
<evidence type="ECO:0000313" key="5">
    <source>
        <dbReference type="Proteomes" id="UP001159042"/>
    </source>
</evidence>
<name>A0AAV8WEK9_9CUCU</name>
<dbReference type="InterPro" id="IPR003961">
    <property type="entry name" value="FN3_dom"/>
</dbReference>
<comment type="caution">
    <text evidence="4">The sequence shown here is derived from an EMBL/GenBank/DDBJ whole genome shotgun (WGS) entry which is preliminary data.</text>
</comment>
<keyword evidence="1" id="KW-0677">Repeat</keyword>
<organism evidence="4 5">
    <name type="scientific">Exocentrus adspersus</name>
    <dbReference type="NCBI Taxonomy" id="1586481"/>
    <lineage>
        <taxon>Eukaryota</taxon>
        <taxon>Metazoa</taxon>
        <taxon>Ecdysozoa</taxon>
        <taxon>Arthropoda</taxon>
        <taxon>Hexapoda</taxon>
        <taxon>Insecta</taxon>
        <taxon>Pterygota</taxon>
        <taxon>Neoptera</taxon>
        <taxon>Endopterygota</taxon>
        <taxon>Coleoptera</taxon>
        <taxon>Polyphaga</taxon>
        <taxon>Cucujiformia</taxon>
        <taxon>Chrysomeloidea</taxon>
        <taxon>Cerambycidae</taxon>
        <taxon>Lamiinae</taxon>
        <taxon>Acanthocinini</taxon>
        <taxon>Exocentrus</taxon>
    </lineage>
</organism>